<proteinExistence type="predicted"/>
<evidence type="ECO:0000313" key="2">
    <source>
        <dbReference type="Proteomes" id="UP000053091"/>
    </source>
</evidence>
<dbReference type="AlphaFoldDB" id="A0A0S7BP95"/>
<reference evidence="1" key="1">
    <citation type="journal article" date="2015" name="Genome Announc.">
        <title>Draft Genome Sequence of Bacteroidales Strain TBC1, a Novel Isolate from a Methanogenic Wastewater Treatment System.</title>
        <authorList>
            <person name="Tourlousse D.M."/>
            <person name="Matsuura N."/>
            <person name="Sun L."/>
            <person name="Toyonaga M."/>
            <person name="Kuroda K."/>
            <person name="Ohashi A."/>
            <person name="Cruz R."/>
            <person name="Yamaguchi T."/>
            <person name="Sekiguchi Y."/>
        </authorList>
    </citation>
    <scope>NUCLEOTIDE SEQUENCE [LARGE SCALE GENOMIC DNA]</scope>
    <source>
        <strain evidence="1">TBC1</strain>
    </source>
</reference>
<gene>
    <name evidence="1" type="ORF">TBC1_11443</name>
</gene>
<accession>A0A0S7BP95</accession>
<keyword evidence="2" id="KW-1185">Reference proteome</keyword>
<organism evidence="1">
    <name type="scientific">Lentimicrobium saccharophilum</name>
    <dbReference type="NCBI Taxonomy" id="1678841"/>
    <lineage>
        <taxon>Bacteria</taxon>
        <taxon>Pseudomonadati</taxon>
        <taxon>Bacteroidota</taxon>
        <taxon>Bacteroidia</taxon>
        <taxon>Bacteroidales</taxon>
        <taxon>Lentimicrobiaceae</taxon>
        <taxon>Lentimicrobium</taxon>
    </lineage>
</organism>
<evidence type="ECO:0000313" key="1">
    <source>
        <dbReference type="EMBL" id="GAP42314.1"/>
    </source>
</evidence>
<protein>
    <submittedName>
        <fullName evidence="1">Uncharacterized protein</fullName>
    </submittedName>
</protein>
<sequence>MQILFTIRAFRIIRIITFCIIRINYNYDIQEKYYSLKQIANENT</sequence>
<dbReference type="EMBL" id="DF968182">
    <property type="protein sequence ID" value="GAP42314.1"/>
    <property type="molecule type" value="Genomic_DNA"/>
</dbReference>
<name>A0A0S7BP95_9BACT</name>
<dbReference type="Proteomes" id="UP000053091">
    <property type="component" value="Unassembled WGS sequence"/>
</dbReference>